<dbReference type="KEGG" id="nib:GU926_17070"/>
<dbReference type="EMBL" id="CP047897">
    <property type="protein sequence ID" value="QHL89045.1"/>
    <property type="molecule type" value="Genomic_DNA"/>
</dbReference>
<evidence type="ECO:0000313" key="2">
    <source>
        <dbReference type="Proteomes" id="UP000464214"/>
    </source>
</evidence>
<dbReference type="Proteomes" id="UP000464214">
    <property type="component" value="Chromosome"/>
</dbReference>
<reference evidence="1 2" key="1">
    <citation type="submission" date="2020-01" db="EMBL/GenBank/DDBJ databases">
        <authorList>
            <person name="Kim M."/>
        </authorList>
    </citation>
    <scope>NUCLEOTIDE SEQUENCE [LARGE SCALE GENOMIC DNA]</scope>
    <source>
        <strain evidence="1 2">BT10</strain>
    </source>
</reference>
<dbReference type="PANTHER" id="PTHR21485">
    <property type="entry name" value="HAD SUPERFAMILY MEMBERS CMAS AND KDSC"/>
    <property type="match status" value="1"/>
</dbReference>
<evidence type="ECO:0000313" key="1">
    <source>
        <dbReference type="EMBL" id="QHL89045.1"/>
    </source>
</evidence>
<evidence type="ECO:0008006" key="3">
    <source>
        <dbReference type="Google" id="ProtNLM"/>
    </source>
</evidence>
<dbReference type="Gene3D" id="3.90.550.10">
    <property type="entry name" value="Spore Coat Polysaccharide Biosynthesis Protein SpsA, Chain A"/>
    <property type="match status" value="1"/>
</dbReference>
<sequence>MDAFAVIPARSGSKGVKDKNIYLINGKPLLCYAIETAKNCPDISETYISTDSETYQETAINCGAKSLGLRNPDLASDSAKTIDTLIDIVKQLKKINKEFDYLVLLQPTSPVRKPEDISNMLQILNKNPQASSIVSVSKLIEPHPYKLKKISKKGYLTSFIKGTSSEIPRQAMSSAYKLNGAIYIIRIKNMLESGKIIDNQSLPYIMEEGVNIDTSADLEYLNFLISTGRLSL</sequence>
<keyword evidence="2" id="KW-1185">Reference proteome</keyword>
<dbReference type="InterPro" id="IPR050793">
    <property type="entry name" value="CMP-NeuNAc_synthase"/>
</dbReference>
<dbReference type="InterPro" id="IPR003329">
    <property type="entry name" value="Cytidylyl_trans"/>
</dbReference>
<dbReference type="Pfam" id="PF02348">
    <property type="entry name" value="CTP_transf_3"/>
    <property type="match status" value="1"/>
</dbReference>
<dbReference type="GO" id="GO:0008781">
    <property type="term" value="F:N-acylneuraminate cytidylyltransferase activity"/>
    <property type="evidence" value="ECO:0007669"/>
    <property type="project" value="TreeGrafter"/>
</dbReference>
<dbReference type="InterPro" id="IPR029044">
    <property type="entry name" value="Nucleotide-diphossugar_trans"/>
</dbReference>
<name>A0A6P1P3V0_9BACT</name>
<proteinExistence type="predicted"/>
<dbReference type="AlphaFoldDB" id="A0A6P1P3V0"/>
<organism evidence="1 2">
    <name type="scientific">Nibribacter ruber</name>
    <dbReference type="NCBI Taxonomy" id="2698458"/>
    <lineage>
        <taxon>Bacteria</taxon>
        <taxon>Pseudomonadati</taxon>
        <taxon>Bacteroidota</taxon>
        <taxon>Cytophagia</taxon>
        <taxon>Cytophagales</taxon>
        <taxon>Hymenobacteraceae</taxon>
        <taxon>Nibribacter</taxon>
    </lineage>
</organism>
<protein>
    <recommendedName>
        <fullName evidence="3">Acylneuraminate cytidylyltransferase family protein</fullName>
    </recommendedName>
</protein>
<dbReference type="RefSeq" id="WP_160694019.1">
    <property type="nucleotide sequence ID" value="NZ_CP047897.1"/>
</dbReference>
<accession>A0A6P1P3V0</accession>
<dbReference type="CDD" id="cd02513">
    <property type="entry name" value="CMP-NeuAc_Synthase"/>
    <property type="match status" value="1"/>
</dbReference>
<gene>
    <name evidence="1" type="ORF">GU926_17070</name>
</gene>
<dbReference type="PANTHER" id="PTHR21485:SF6">
    <property type="entry name" value="N-ACYLNEURAMINATE CYTIDYLYLTRANSFERASE-RELATED"/>
    <property type="match status" value="1"/>
</dbReference>
<dbReference type="SUPFAM" id="SSF53448">
    <property type="entry name" value="Nucleotide-diphospho-sugar transferases"/>
    <property type="match status" value="1"/>
</dbReference>